<evidence type="ECO:0000313" key="4">
    <source>
        <dbReference type="Proteomes" id="UP000709295"/>
    </source>
</evidence>
<organism evidence="3 4">
    <name type="scientific">Phytophthora aleatoria</name>
    <dbReference type="NCBI Taxonomy" id="2496075"/>
    <lineage>
        <taxon>Eukaryota</taxon>
        <taxon>Sar</taxon>
        <taxon>Stramenopiles</taxon>
        <taxon>Oomycota</taxon>
        <taxon>Peronosporomycetes</taxon>
        <taxon>Peronosporales</taxon>
        <taxon>Peronosporaceae</taxon>
        <taxon>Phytophthora</taxon>
    </lineage>
</organism>
<evidence type="ECO:0000256" key="2">
    <source>
        <dbReference type="SAM" id="Phobius"/>
    </source>
</evidence>
<feature type="transmembrane region" description="Helical" evidence="2">
    <location>
        <begin position="668"/>
        <end position="692"/>
    </location>
</feature>
<protein>
    <recommendedName>
        <fullName evidence="5">Transmembrane protein</fullName>
    </recommendedName>
</protein>
<accession>A0A8J5MBB2</accession>
<proteinExistence type="predicted"/>
<dbReference type="PANTHER" id="PTHR34204">
    <property type="entry name" value="RNA-BINDING ASCH DOMAIN PROTEIN"/>
    <property type="match status" value="1"/>
</dbReference>
<evidence type="ECO:0008006" key="5">
    <source>
        <dbReference type="Google" id="ProtNLM"/>
    </source>
</evidence>
<keyword evidence="4" id="KW-1185">Reference proteome</keyword>
<reference evidence="3" key="1">
    <citation type="submission" date="2021-01" db="EMBL/GenBank/DDBJ databases">
        <title>Phytophthora aleatoria, a newly-described species from Pinus radiata is distinct from Phytophthora cactorum isolates based on comparative genomics.</title>
        <authorList>
            <person name="Mcdougal R."/>
            <person name="Panda P."/>
            <person name="Williams N."/>
            <person name="Studholme D.J."/>
        </authorList>
    </citation>
    <scope>NUCLEOTIDE SEQUENCE</scope>
    <source>
        <strain evidence="3">NZFS 4037</strain>
    </source>
</reference>
<keyword evidence="2" id="KW-0812">Transmembrane</keyword>
<evidence type="ECO:0000313" key="3">
    <source>
        <dbReference type="EMBL" id="KAG6971299.1"/>
    </source>
</evidence>
<dbReference type="EMBL" id="JAENGY010000160">
    <property type="protein sequence ID" value="KAG6971299.1"/>
    <property type="molecule type" value="Genomic_DNA"/>
</dbReference>
<name>A0A8J5MBB2_9STRA</name>
<feature type="region of interest" description="Disordered" evidence="1">
    <location>
        <begin position="536"/>
        <end position="558"/>
    </location>
</feature>
<keyword evidence="2" id="KW-1133">Transmembrane helix</keyword>
<feature type="region of interest" description="Disordered" evidence="1">
    <location>
        <begin position="697"/>
        <end position="725"/>
    </location>
</feature>
<comment type="caution">
    <text evidence="3">The sequence shown here is derived from an EMBL/GenBank/DDBJ whole genome shotgun (WGS) entry which is preliminary data.</text>
</comment>
<evidence type="ECO:0000256" key="1">
    <source>
        <dbReference type="SAM" id="MobiDB-lite"/>
    </source>
</evidence>
<gene>
    <name evidence="3" type="ORF">JG688_00004485</name>
</gene>
<keyword evidence="2" id="KW-0472">Membrane</keyword>
<feature type="region of interest" description="Disordered" evidence="1">
    <location>
        <begin position="624"/>
        <end position="656"/>
    </location>
</feature>
<dbReference type="PANTHER" id="PTHR34204:SF2">
    <property type="entry name" value="RNA-BINDING ASCH DOMAIN PROTEIN"/>
    <property type="match status" value="1"/>
</dbReference>
<dbReference type="AlphaFoldDB" id="A0A8J5MBB2"/>
<dbReference type="Proteomes" id="UP000709295">
    <property type="component" value="Unassembled WGS sequence"/>
</dbReference>
<sequence length="741" mass="78147">MQTHPTPTAPLLSCIEQALRTYFSGEASVQDAEDPVQFRAQMLLHDSDESAGSEHDDGQVATSVTADKVLAGVSGESYTAQLAVILHAWHSTGTNPLRLLSTATDEASIEGVTPEFSSRLRVLELSIDVIHSFIDAVEGDADEEVLAATTTLVDGLGGARGLLTLLGFQQTVGSRTLAPLTLRQCLAAFAQRHTPGEQLTVGARAFSKHCARSSSGWWGELKGSDAAKNLRAETKVRELLATATWKNIHSLPHTHATMEIRNVLGYGARRNERGNIAVRRRCSRSSNMTHTWRDIKRRMCLMLGSVCDAVVSSCHRYPSALKPPRRLLVELRLQFIRQLADCFLLDRFRKAPVVYQPSISMRAVQLSCVFLMLAALNAGTNTVAASSCADKVSTGDQSIGISAVADASCTAGGLGCFPYGDQCRFCRESESSQATHLELCSEIQVSMSSATESTQKTESPPSKTTAPVESTVDCLSLVSVGDQGVGISAVAATNPTCAANGLGCFRSGQCRFCQSRATTQSAPFLKCSSLGGTSTTPTSSPTSAPVNSPSPTAASTSTTCSSVVSRSGLEGISYVSESRCNVASPTLLGCSARTSCRLCRNYKNEANQYLISCKVLRDQGATESAAANSSSSGTDETESVASDAPKEVQSSGGLTVMTNTSGVTPASISAPIGAVAAVVALIVVAMMSVIYVKGRRDSYDEPTTPQDCPDGDLLTPNGSNGYTPREGSLVLVESQSSIATL</sequence>